<feature type="coiled-coil region" evidence="1">
    <location>
        <begin position="79"/>
        <end position="106"/>
    </location>
</feature>
<feature type="transmembrane region" description="Helical" evidence="2">
    <location>
        <begin position="20"/>
        <end position="42"/>
    </location>
</feature>
<keyword evidence="2" id="KW-0472">Membrane</keyword>
<evidence type="ECO:0000256" key="1">
    <source>
        <dbReference type="SAM" id="Coils"/>
    </source>
</evidence>
<keyword evidence="1" id="KW-0175">Coiled coil</keyword>
<evidence type="ECO:0000313" key="3">
    <source>
        <dbReference type="EMBL" id="POH36028.1"/>
    </source>
</evidence>
<dbReference type="SUPFAM" id="SSF58100">
    <property type="entry name" value="Bacterial hemolysins"/>
    <property type="match status" value="1"/>
</dbReference>
<keyword evidence="2" id="KW-0812">Transmembrane</keyword>
<gene>
    <name evidence="3" type="ORF">C2R26_10555</name>
</gene>
<dbReference type="AlphaFoldDB" id="A0A2P4R429"/>
<keyword evidence="2" id="KW-1133">Transmembrane helix</keyword>
<sequence length="206" mass="23871">MSKTQTLDQAWHLIDFQANLFNWGLGIITLIFGVAVLIQWGLNHKKLSKLKNEITIEYDGKIVELKNEIESLKTDMKPITNMDDTLMDLKNNYDSLIENIEILNMKTSNQYQINFMSDPQIAENKKEVLQSSLKRFGYQVDGELHNILLETEGKNYQDKKMFDIRVSFIGIRRNEENIKSNIEVLVNKAIPDALDITVDKYKDNSL</sequence>
<proteinExistence type="predicted"/>
<organism evidence="3">
    <name type="scientific">Companilactobacillus formosensis</name>
    <dbReference type="NCBI Taxonomy" id="1617889"/>
    <lineage>
        <taxon>Bacteria</taxon>
        <taxon>Bacillati</taxon>
        <taxon>Bacillota</taxon>
        <taxon>Bacilli</taxon>
        <taxon>Lactobacillales</taxon>
        <taxon>Lactobacillaceae</taxon>
        <taxon>Companilactobacillus</taxon>
    </lineage>
</organism>
<protein>
    <submittedName>
        <fullName evidence="3">Uncharacterized protein</fullName>
    </submittedName>
</protein>
<accession>A0A2P4R429</accession>
<dbReference type="EMBL" id="PPWZ01000090">
    <property type="protein sequence ID" value="POH36028.1"/>
    <property type="molecule type" value="Genomic_DNA"/>
</dbReference>
<evidence type="ECO:0000256" key="2">
    <source>
        <dbReference type="SAM" id="Phobius"/>
    </source>
</evidence>
<reference evidence="3" key="1">
    <citation type="submission" date="2018-01" db="EMBL/GenBank/DDBJ databases">
        <title>Genome sequnecing of Lactobacillus formosensis KACC 18721.</title>
        <authorList>
            <person name="Kim S.-J."/>
            <person name="Heo J."/>
        </authorList>
    </citation>
    <scope>NUCLEOTIDE SEQUENCE</scope>
    <source>
        <strain evidence="3">KACC 18721</strain>
    </source>
</reference>
<name>A0A2P4R429_9LACO</name>
<comment type="caution">
    <text evidence="3">The sequence shown here is derived from an EMBL/GenBank/DDBJ whole genome shotgun (WGS) entry which is preliminary data.</text>
</comment>